<proteinExistence type="predicted"/>
<comment type="caution">
    <text evidence="2">The sequence shown here is derived from an EMBL/GenBank/DDBJ whole genome shotgun (WGS) entry which is preliminary data.</text>
</comment>
<gene>
    <name evidence="2" type="ORF">GALL_419590</name>
</gene>
<reference evidence="2" key="1">
    <citation type="submission" date="2016-10" db="EMBL/GenBank/DDBJ databases">
        <title>Sequence of Gallionella enrichment culture.</title>
        <authorList>
            <person name="Poehlein A."/>
            <person name="Muehling M."/>
            <person name="Daniel R."/>
        </authorList>
    </citation>
    <scope>NUCLEOTIDE SEQUENCE</scope>
</reference>
<feature type="region of interest" description="Disordered" evidence="1">
    <location>
        <begin position="1"/>
        <end position="102"/>
    </location>
</feature>
<dbReference type="AlphaFoldDB" id="A0A1J5Q8M0"/>
<accession>A0A1J5Q8M0</accession>
<feature type="compositionally biased region" description="Basic and acidic residues" evidence="1">
    <location>
        <begin position="1"/>
        <end position="12"/>
    </location>
</feature>
<protein>
    <submittedName>
        <fullName evidence="2">Uncharacterized protein</fullName>
    </submittedName>
</protein>
<organism evidence="2">
    <name type="scientific">mine drainage metagenome</name>
    <dbReference type="NCBI Taxonomy" id="410659"/>
    <lineage>
        <taxon>unclassified sequences</taxon>
        <taxon>metagenomes</taxon>
        <taxon>ecological metagenomes</taxon>
    </lineage>
</organism>
<evidence type="ECO:0000313" key="2">
    <source>
        <dbReference type="EMBL" id="OIQ76367.1"/>
    </source>
</evidence>
<feature type="compositionally biased region" description="Basic and acidic residues" evidence="1">
    <location>
        <begin position="22"/>
        <end position="64"/>
    </location>
</feature>
<name>A0A1J5Q8M0_9ZZZZ</name>
<evidence type="ECO:0000256" key="1">
    <source>
        <dbReference type="SAM" id="MobiDB-lite"/>
    </source>
</evidence>
<sequence length="164" mass="17849">MAAHEIDARAGEPLDLAVVGPVRRDRVTSGQRRRDVHSPADRLPRPRDRACGREHRTRPEERLGGHARPVGALPAGELPLDHGDPQPMASGSVGGVLADRPRTHDDNVNDLLGVLRVLAHGAPSVNAWVRPSHRRCSRLRTQAVTPGTFVLVRDGRRPAWVCGP</sequence>
<dbReference type="EMBL" id="MLJW01001889">
    <property type="protein sequence ID" value="OIQ76367.1"/>
    <property type="molecule type" value="Genomic_DNA"/>
</dbReference>